<protein>
    <recommendedName>
        <fullName evidence="2">DNA replication regulator Sld3 C-terminal domain-containing protein</fullName>
    </recommendedName>
</protein>
<feature type="compositionally biased region" description="Basic and acidic residues" evidence="1">
    <location>
        <begin position="647"/>
        <end position="658"/>
    </location>
</feature>
<feature type="region of interest" description="Disordered" evidence="1">
    <location>
        <begin position="849"/>
        <end position="907"/>
    </location>
</feature>
<name>A0A6P8BDQ2_PYRGI</name>
<proteinExistence type="predicted"/>
<feature type="compositionally biased region" description="Polar residues" evidence="1">
    <location>
        <begin position="1"/>
        <end position="20"/>
    </location>
</feature>
<dbReference type="GeneID" id="41959761"/>
<dbReference type="InterPro" id="IPR042511">
    <property type="entry name" value="Sld3"/>
</dbReference>
<dbReference type="Proteomes" id="UP000515153">
    <property type="component" value="Unplaced"/>
</dbReference>
<feature type="compositionally biased region" description="Polar residues" evidence="1">
    <location>
        <begin position="894"/>
        <end position="907"/>
    </location>
</feature>
<keyword evidence="3" id="KW-1185">Reference proteome</keyword>
<feature type="region of interest" description="Disordered" evidence="1">
    <location>
        <begin position="594"/>
        <end position="737"/>
    </location>
</feature>
<reference evidence="4" key="3">
    <citation type="submission" date="2025-08" db="UniProtKB">
        <authorList>
            <consortium name="RefSeq"/>
        </authorList>
    </citation>
    <scope>IDENTIFICATION</scope>
    <source>
        <strain evidence="4">NI907</strain>
    </source>
</reference>
<dbReference type="PANTHER" id="PTHR28067:SF1">
    <property type="entry name" value="DNA REPLICATION REGULATOR SLD3"/>
    <property type="match status" value="1"/>
</dbReference>
<feature type="domain" description="DNA replication regulator Sld3 C-terminal" evidence="2">
    <location>
        <begin position="325"/>
        <end position="852"/>
    </location>
</feature>
<dbReference type="GO" id="GO:0006270">
    <property type="term" value="P:DNA replication initiation"/>
    <property type="evidence" value="ECO:0007669"/>
    <property type="project" value="InterPro"/>
</dbReference>
<feature type="compositionally biased region" description="Polar residues" evidence="1">
    <location>
        <begin position="59"/>
        <end position="74"/>
    </location>
</feature>
<feature type="region of interest" description="Disordered" evidence="1">
    <location>
        <begin position="285"/>
        <end position="311"/>
    </location>
</feature>
<evidence type="ECO:0000256" key="1">
    <source>
        <dbReference type="SAM" id="MobiDB-lite"/>
    </source>
</evidence>
<feature type="compositionally biased region" description="Polar residues" evidence="1">
    <location>
        <begin position="288"/>
        <end position="304"/>
    </location>
</feature>
<dbReference type="KEGG" id="pgri:PgNI_04809"/>
<dbReference type="OrthoDB" id="6593433at2759"/>
<dbReference type="PANTHER" id="PTHR28067">
    <property type="entry name" value="DNA REPLICATION REGULATOR SLD3"/>
    <property type="match status" value="1"/>
</dbReference>
<feature type="region of interest" description="Disordered" evidence="1">
    <location>
        <begin position="1"/>
        <end position="80"/>
    </location>
</feature>
<reference evidence="4" key="1">
    <citation type="journal article" date="2019" name="Mol. Biol. Evol.">
        <title>Blast fungal genomes show frequent chromosomal changes, gene gains and losses, and effector gene turnover.</title>
        <authorList>
            <person name="Gomez Luciano L.B."/>
            <person name="Jason Tsai I."/>
            <person name="Chuma I."/>
            <person name="Tosa Y."/>
            <person name="Chen Y.H."/>
            <person name="Li J.Y."/>
            <person name="Li M.Y."/>
            <person name="Jade Lu M.Y."/>
            <person name="Nakayashiki H."/>
            <person name="Li W.H."/>
        </authorList>
    </citation>
    <scope>NUCLEOTIDE SEQUENCE</scope>
    <source>
        <strain evidence="4">NI907</strain>
    </source>
</reference>
<dbReference type="GO" id="GO:0031261">
    <property type="term" value="C:DNA replication preinitiation complex"/>
    <property type="evidence" value="ECO:0007669"/>
    <property type="project" value="TreeGrafter"/>
</dbReference>
<sequence length="1065" mass="116746">MSSSKQPSSDLRPPSQQRRTSLAKGSHPTPTAVTWKASNDSVPFFTAKSTRDPEAARQVDTSTDQGTNATTEATQKAPGLAMEDLLRPSISIKPHPPNLQTKRVQLQPLMLLPRECLSLAYIDLAAPYGELPACRFFESRIRIMELESRLGSSVLVARSESGKHSAYAIERHTNGHYVVCRLGDWVHLDELAQQATVCCRERLGTTGLVSKTPAVVAKPATPTLHVPQLYKASNRKRQAIEDLQSLCRKRPRSPSVAGPSSQEQATACQLPTPIDDGLYETHEHGYAATSQPSEPASKEVSQLANPRPQVSELPVTTDAAQTAEEIFANIRNHYFEALYHSKGNLAYFPKGPLSRARAAFNLNIDGILEMSDLIDFLKSMVLTTVSIDKKYLSTIPNMLDQMKRLVDSSDDGGEKVRKKKSKKFKLGKNGLYSNEDEDVRKWWSATKPELKDDEVSVQPQHMRYHISCLRRRETLLQMILIMEILALEAARPPENPADVQLPGLDTVPTAVVAETGGHKKKRNKHNYPVLLDVHADRLCIWESITLDEVKALAESQTHEDEAEVSDKPLRDFCTDIIVPFFSARLPEVCENLNRKLGGPVKQSPRKQRREKPIPSSSTKVKMGSKPGAVTKRPGTAKSATSKSSARSLERVLSNDKLRRSVSRGPSDALAHLRHATVAHVPGLKREASESRSFSETRSLKDAVDSLEDDPSSATAGSKEKQAPKLMHSRSSSFANADDARAKKKAMVDAELRNAISALKKPNRLLAGKVMVEETEKRLFGGPTYVSNTRKLARSPVNHVQVKATPANARFKDVLDVVDEGALQYGKGFKLARGRSVTQPAAAMASLLEEPAQVGATPRHVANTPSPRQASRQRDAVPNSSPLQARKVAPRPQTEESSQWWQKTKSQPVPFSRDLLQPPGVADLVPASSPHQSMFTAPGVSAEHEDPLVVAIATTPSGKSRTSTVQWQQPRSASLLETPVKKARNNVIAESPSPCQPALLMSGTRAGIKPHQPAHLVFLSPVGRRTSADDSAGLVKEPERPQGGGSTKPKSIYQQLGWDDDLDELL</sequence>
<evidence type="ECO:0000313" key="4">
    <source>
        <dbReference type="RefSeq" id="XP_030985300.1"/>
    </source>
</evidence>
<gene>
    <name evidence="4" type="ORF">PgNI_04809</name>
</gene>
<feature type="region of interest" description="Disordered" evidence="1">
    <location>
        <begin position="1020"/>
        <end position="1065"/>
    </location>
</feature>
<dbReference type="InterPro" id="IPR013948">
    <property type="entry name" value="DNA_replication_reg_Sld3_C"/>
</dbReference>
<evidence type="ECO:0000259" key="2">
    <source>
        <dbReference type="Pfam" id="PF08639"/>
    </source>
</evidence>
<feature type="region of interest" description="Disordered" evidence="1">
    <location>
        <begin position="246"/>
        <end position="266"/>
    </location>
</feature>
<dbReference type="AlphaFoldDB" id="A0A6P8BDQ2"/>
<reference evidence="4" key="2">
    <citation type="submission" date="2019-10" db="EMBL/GenBank/DDBJ databases">
        <authorList>
            <consortium name="NCBI Genome Project"/>
        </authorList>
    </citation>
    <scope>NUCLEOTIDE SEQUENCE</scope>
    <source>
        <strain evidence="4">NI907</strain>
    </source>
</reference>
<dbReference type="Pfam" id="PF08639">
    <property type="entry name" value="Sld3_STD"/>
    <property type="match status" value="1"/>
</dbReference>
<feature type="compositionally biased region" description="Low complexity" evidence="1">
    <location>
        <begin position="635"/>
        <end position="645"/>
    </location>
</feature>
<feature type="compositionally biased region" description="Polar residues" evidence="1">
    <location>
        <begin position="28"/>
        <end position="41"/>
    </location>
</feature>
<dbReference type="Gene3D" id="1.20.58.2130">
    <property type="match status" value="1"/>
</dbReference>
<organism evidence="3 4">
    <name type="scientific">Pyricularia grisea</name>
    <name type="common">Crabgrass-specific blast fungus</name>
    <name type="synonym">Magnaporthe grisea</name>
    <dbReference type="NCBI Taxonomy" id="148305"/>
    <lineage>
        <taxon>Eukaryota</taxon>
        <taxon>Fungi</taxon>
        <taxon>Dikarya</taxon>
        <taxon>Ascomycota</taxon>
        <taxon>Pezizomycotina</taxon>
        <taxon>Sordariomycetes</taxon>
        <taxon>Sordariomycetidae</taxon>
        <taxon>Magnaporthales</taxon>
        <taxon>Pyriculariaceae</taxon>
        <taxon>Pyricularia</taxon>
    </lineage>
</organism>
<evidence type="ECO:0000313" key="3">
    <source>
        <dbReference type="Proteomes" id="UP000515153"/>
    </source>
</evidence>
<accession>A0A6P8BDQ2</accession>
<dbReference type="RefSeq" id="XP_030985300.1">
    <property type="nucleotide sequence ID" value="XM_031124852.1"/>
</dbReference>
<feature type="compositionally biased region" description="Basic and acidic residues" evidence="1">
    <location>
        <begin position="683"/>
        <end position="703"/>
    </location>
</feature>